<dbReference type="EMBL" id="QZKU01000142">
    <property type="protein sequence ID" value="RJP14844.1"/>
    <property type="molecule type" value="Genomic_DNA"/>
</dbReference>
<evidence type="ECO:0000256" key="2">
    <source>
        <dbReference type="ARBA" id="ARBA00009441"/>
    </source>
</evidence>
<name>A0A3A4NI60_ABYX5</name>
<evidence type="ECO:0000256" key="8">
    <source>
        <dbReference type="ARBA" id="ARBA00033408"/>
    </source>
</evidence>
<dbReference type="InterPro" id="IPR003395">
    <property type="entry name" value="RecF/RecN/SMC_N"/>
</dbReference>
<dbReference type="Gene3D" id="3.40.50.300">
    <property type="entry name" value="P-loop containing nucleotide triphosphate hydrolases"/>
    <property type="match status" value="2"/>
</dbReference>
<evidence type="ECO:0000256" key="10">
    <source>
        <dbReference type="SAM" id="Coils"/>
    </source>
</evidence>
<dbReference type="GO" id="GO:0009432">
    <property type="term" value="P:SOS response"/>
    <property type="evidence" value="ECO:0007669"/>
    <property type="project" value="TreeGrafter"/>
</dbReference>
<evidence type="ECO:0000256" key="6">
    <source>
        <dbReference type="ARBA" id="ARBA00022840"/>
    </source>
</evidence>
<comment type="function">
    <text evidence="1 9">May be involved in recombinational repair of damaged DNA.</text>
</comment>
<dbReference type="GO" id="GO:0043590">
    <property type="term" value="C:bacterial nucleoid"/>
    <property type="evidence" value="ECO:0007669"/>
    <property type="project" value="TreeGrafter"/>
</dbReference>
<keyword evidence="4" id="KW-0547">Nucleotide-binding</keyword>
<dbReference type="CDD" id="cd03241">
    <property type="entry name" value="ABC_RecN"/>
    <property type="match status" value="2"/>
</dbReference>
<dbReference type="Proteomes" id="UP000265882">
    <property type="component" value="Unassembled WGS sequence"/>
</dbReference>
<evidence type="ECO:0000313" key="13">
    <source>
        <dbReference type="Proteomes" id="UP000265882"/>
    </source>
</evidence>
<feature type="domain" description="RecF/RecN/SMC N-terminal" evidence="11">
    <location>
        <begin position="2"/>
        <end position="521"/>
    </location>
</feature>
<keyword evidence="10" id="KW-0175">Coiled coil</keyword>
<organism evidence="12 13">
    <name type="scientific">Abyssobacteria bacterium (strain SURF_5)</name>
    <dbReference type="NCBI Taxonomy" id="2093360"/>
    <lineage>
        <taxon>Bacteria</taxon>
        <taxon>Pseudomonadati</taxon>
        <taxon>Candidatus Hydrogenedentota</taxon>
        <taxon>Candidatus Abyssobacteria</taxon>
    </lineage>
</organism>
<dbReference type="SUPFAM" id="SSF52540">
    <property type="entry name" value="P-loop containing nucleoside triphosphate hydrolases"/>
    <property type="match status" value="1"/>
</dbReference>
<evidence type="ECO:0000256" key="1">
    <source>
        <dbReference type="ARBA" id="ARBA00003618"/>
    </source>
</evidence>
<dbReference type="GO" id="GO:0005524">
    <property type="term" value="F:ATP binding"/>
    <property type="evidence" value="ECO:0007669"/>
    <property type="project" value="UniProtKB-KW"/>
</dbReference>
<keyword evidence="7 9" id="KW-0234">DNA repair</keyword>
<dbReference type="PANTHER" id="PTHR11059:SF0">
    <property type="entry name" value="DNA REPAIR PROTEIN RECN"/>
    <property type="match status" value="1"/>
</dbReference>
<evidence type="ECO:0000256" key="9">
    <source>
        <dbReference type="PIRNR" id="PIRNR003128"/>
    </source>
</evidence>
<protein>
    <recommendedName>
        <fullName evidence="3 9">DNA repair protein RecN</fullName>
    </recommendedName>
    <alternativeName>
        <fullName evidence="8 9">Recombination protein N</fullName>
    </alternativeName>
</protein>
<comment type="caution">
    <text evidence="12">The sequence shown here is derived from an EMBL/GenBank/DDBJ whole genome shotgun (WGS) entry which is preliminary data.</text>
</comment>
<comment type="similarity">
    <text evidence="2 9">Belongs to the RecN family.</text>
</comment>
<reference evidence="12 13" key="1">
    <citation type="journal article" date="2017" name="ISME J.">
        <title>Energy and carbon metabolisms in a deep terrestrial subsurface fluid microbial community.</title>
        <authorList>
            <person name="Momper L."/>
            <person name="Jungbluth S.P."/>
            <person name="Lee M.D."/>
            <person name="Amend J.P."/>
        </authorList>
    </citation>
    <scope>NUCLEOTIDE SEQUENCE [LARGE SCALE GENOMIC DNA]</scope>
    <source>
        <strain evidence="12">SURF_5</strain>
    </source>
</reference>
<proteinExistence type="inferred from homology"/>
<dbReference type="FunFam" id="3.40.50.300:FF:000319">
    <property type="entry name" value="DNA repair protein RecN"/>
    <property type="match status" value="1"/>
</dbReference>
<dbReference type="PIRSF" id="PIRSF003128">
    <property type="entry name" value="RecN"/>
    <property type="match status" value="1"/>
</dbReference>
<evidence type="ECO:0000259" key="11">
    <source>
        <dbReference type="Pfam" id="PF02463"/>
    </source>
</evidence>
<feature type="coiled-coil region" evidence="10">
    <location>
        <begin position="301"/>
        <end position="343"/>
    </location>
</feature>
<dbReference type="InterPro" id="IPR027417">
    <property type="entry name" value="P-loop_NTPase"/>
</dbReference>
<evidence type="ECO:0000313" key="12">
    <source>
        <dbReference type="EMBL" id="RJP14844.1"/>
    </source>
</evidence>
<accession>A0A3A4NI60</accession>
<evidence type="ECO:0000256" key="7">
    <source>
        <dbReference type="ARBA" id="ARBA00023204"/>
    </source>
</evidence>
<gene>
    <name evidence="12" type="primary">recN</name>
    <name evidence="12" type="ORF">C4520_21105</name>
</gene>
<dbReference type="GO" id="GO:0006281">
    <property type="term" value="P:DNA repair"/>
    <property type="evidence" value="ECO:0007669"/>
    <property type="project" value="UniProtKB-KW"/>
</dbReference>
<sequence>MLNMLHIRNFALIDDLIIPWKPGLNVLTGETGAGKSIIIDAMNLLLGQRASAGVIRRGSSSAEIEAAFDICACFKTKEVIESMELDASNDELLFRRIITADGKSKCFLNGSLVTLNLLETVGESLVDMHGQHEHQSLINPKKHLALLDEFAGLGADATMMRQRYGDLKQRIATLERIIAQESHRNQRVAELREELKLIEQAGLTRGEDEEIKTRRSVIANSENIHRLIGESYDMLAGGEKNPQPIAGTWDALMHALQEVGRIDHGFAQSLREYEDIRYKLAELSSLLQDYLSRLEYDPAELDALESRLQTISKLKRRYRCESLDALLDLAEDMQSELDRLTGSSSEKNRLSEEIQLVSEQAGKLAMVLSQKRIEAANRLERNVQAHLRELGMDKARFLVSVQQEEAPNGLVTYKGKTWKTSSWGIDTVEFLMSANVGEPPKPLAAIASGGEISRIMLALRTILAETDKVPVVIFDEIDAGVGASMGMRIAEKLSTVAASRQVICITHLPQIAAMAHNHVVVDKLVAGGRTRTEISFPQGEKRIREIARMLGGDATGNISLKHAQELLALSRKSI</sequence>
<dbReference type="AlphaFoldDB" id="A0A3A4NI60"/>
<dbReference type="GO" id="GO:0006310">
    <property type="term" value="P:DNA recombination"/>
    <property type="evidence" value="ECO:0007669"/>
    <property type="project" value="InterPro"/>
</dbReference>
<evidence type="ECO:0000256" key="5">
    <source>
        <dbReference type="ARBA" id="ARBA00022763"/>
    </source>
</evidence>
<dbReference type="Pfam" id="PF02463">
    <property type="entry name" value="SMC_N"/>
    <property type="match status" value="1"/>
</dbReference>
<keyword evidence="5 9" id="KW-0227">DNA damage</keyword>
<keyword evidence="6" id="KW-0067">ATP-binding</keyword>
<evidence type="ECO:0000256" key="3">
    <source>
        <dbReference type="ARBA" id="ARBA00021315"/>
    </source>
</evidence>
<dbReference type="PANTHER" id="PTHR11059">
    <property type="entry name" value="DNA REPAIR PROTEIN RECN"/>
    <property type="match status" value="1"/>
</dbReference>
<dbReference type="InterPro" id="IPR004604">
    <property type="entry name" value="DNA_recomb/repair_RecN"/>
</dbReference>
<dbReference type="NCBIfam" id="TIGR00634">
    <property type="entry name" value="recN"/>
    <property type="match status" value="1"/>
</dbReference>
<evidence type="ECO:0000256" key="4">
    <source>
        <dbReference type="ARBA" id="ARBA00022741"/>
    </source>
</evidence>